<dbReference type="Pfam" id="PF13708">
    <property type="entry name" value="DUF4942"/>
    <property type="match status" value="1"/>
</dbReference>
<protein>
    <submittedName>
        <fullName evidence="3">DUF4942 domain-containing protein</fullName>
    </submittedName>
</protein>
<name>A0ABT0SVU8_9GAMM</name>
<proteinExistence type="predicted"/>
<feature type="domain" description="DUF4942" evidence="2">
    <location>
        <begin position="87"/>
        <end position="266"/>
    </location>
</feature>
<evidence type="ECO:0000259" key="2">
    <source>
        <dbReference type="Pfam" id="PF13708"/>
    </source>
</evidence>
<feature type="region of interest" description="Disordered" evidence="1">
    <location>
        <begin position="1"/>
        <end position="20"/>
    </location>
</feature>
<comment type="caution">
    <text evidence="3">The sequence shown here is derived from an EMBL/GenBank/DDBJ whole genome shotgun (WGS) entry which is preliminary data.</text>
</comment>
<dbReference type="EMBL" id="JAMJPK010000001">
    <property type="protein sequence ID" value="MCL7938786.1"/>
    <property type="molecule type" value="Genomic_DNA"/>
</dbReference>
<evidence type="ECO:0000256" key="1">
    <source>
        <dbReference type="SAM" id="MobiDB-lite"/>
    </source>
</evidence>
<evidence type="ECO:0000313" key="3">
    <source>
        <dbReference type="EMBL" id="MCL7938786.1"/>
    </source>
</evidence>
<reference evidence="3" key="1">
    <citation type="submission" date="2022-05" db="EMBL/GenBank/DDBJ databases">
        <title>Halomonas geminus sp. nov. and Halomonas llamarensis sp. nov. isolated from high-altitude salars of the Atacama Desert.</title>
        <authorList>
            <person name="Hintersatz C."/>
            <person name="Rojas L.A."/>
            <person name="Wei T.-S."/>
            <person name="Kutschke S."/>
            <person name="Lehmann F."/>
            <person name="Jain R."/>
            <person name="Pollmann K."/>
        </authorList>
    </citation>
    <scope>NUCLEOTIDE SEQUENCE</scope>
    <source>
        <strain evidence="3">ATCH28</strain>
    </source>
</reference>
<evidence type="ECO:0000313" key="4">
    <source>
        <dbReference type="Proteomes" id="UP001165369"/>
    </source>
</evidence>
<feature type="compositionally biased region" description="Polar residues" evidence="1">
    <location>
        <begin position="1"/>
        <end position="18"/>
    </location>
</feature>
<dbReference type="RefSeq" id="WP_250058810.1">
    <property type="nucleotide sequence ID" value="NZ_JAMJPK010000001.1"/>
</dbReference>
<sequence>MTDLSTATRGVSPPTSELDSLLERRERAEALMTQAIDMIAEANGLTPDRNGGLSRIGLASELRSQDWYGIDKPESRERLLRKCLDEFDRCGWLYLLRRSHLSELMSKQDKEAYYKELQKNPPPLTRENVTTTFVDLFGNRQATWRRGVVELFASLRGSYKSHDAFKVGLRMIVPNAFATAHGGWNFFRHADDQVDDLQRIIHLIQERDPPEARWSDTIERQRRGGATGYQAGPVEFRWFKNGSLHIWMQDDTIIAAINEIIAEHYGATLAGRRS</sequence>
<organism evidence="3 4">
    <name type="scientific">Halomonas gemina</name>
    <dbReference type="NCBI Taxonomy" id="2945105"/>
    <lineage>
        <taxon>Bacteria</taxon>
        <taxon>Pseudomonadati</taxon>
        <taxon>Pseudomonadota</taxon>
        <taxon>Gammaproteobacteria</taxon>
        <taxon>Oceanospirillales</taxon>
        <taxon>Halomonadaceae</taxon>
        <taxon>Halomonas</taxon>
    </lineage>
</organism>
<accession>A0ABT0SVU8</accession>
<keyword evidence="4" id="KW-1185">Reference proteome</keyword>
<gene>
    <name evidence="3" type="ORF">M8009_00520</name>
</gene>
<dbReference type="Proteomes" id="UP001165369">
    <property type="component" value="Unassembled WGS sequence"/>
</dbReference>
<dbReference type="InterPro" id="IPR031339">
    <property type="entry name" value="DUF4942"/>
</dbReference>